<feature type="transmembrane region" description="Helical" evidence="1">
    <location>
        <begin position="158"/>
        <end position="179"/>
    </location>
</feature>
<feature type="transmembrane region" description="Helical" evidence="1">
    <location>
        <begin position="71"/>
        <end position="97"/>
    </location>
</feature>
<feature type="transmembrane region" description="Helical" evidence="1">
    <location>
        <begin position="109"/>
        <end position="137"/>
    </location>
</feature>
<keyword evidence="1" id="KW-0472">Membrane</keyword>
<dbReference type="EMBL" id="CADEPM010000001">
    <property type="protein sequence ID" value="CAB3397213.1"/>
    <property type="molecule type" value="Genomic_DNA"/>
</dbReference>
<evidence type="ECO:0000313" key="2">
    <source>
        <dbReference type="EMBL" id="CAB3397213.1"/>
    </source>
</evidence>
<evidence type="ECO:0000313" key="3">
    <source>
        <dbReference type="Proteomes" id="UP000494206"/>
    </source>
</evidence>
<keyword evidence="1" id="KW-0812">Transmembrane</keyword>
<keyword evidence="1" id="KW-1133">Transmembrane helix</keyword>
<feature type="transmembrane region" description="Helical" evidence="1">
    <location>
        <begin position="12"/>
        <end position="29"/>
    </location>
</feature>
<protein>
    <recommendedName>
        <fullName evidence="4">Serpentine receptor class gamma</fullName>
    </recommendedName>
</protein>
<feature type="transmembrane region" description="Helical" evidence="1">
    <location>
        <begin position="191"/>
        <end position="210"/>
    </location>
</feature>
<sequence>MALLFFISQIIAIYYNIALTVMIIRTFRVEYKYPYYPLLFLIMILNILFVLLTTLVLLVTFGFRDLHTIDIALPSTFIIATSYPNFIGILDFLLYQFGIGNKYSNLTNLVFYCFAYDLGLKTVLGILTFVGYFVILVKVIGQSRKVGKAIDFTVIKQAVPIASFQFATNIMLLFMHMGTSQGFLSFGNVCVVKYTFTQLLCIVVPFSIILGNRNRRQKFGDFGFCCKTSSRILPVDYEPSAEATETAVNSIN</sequence>
<keyword evidence="3" id="KW-1185">Reference proteome</keyword>
<accession>A0A8S1E8H5</accession>
<gene>
    <name evidence="2" type="ORF">CBOVIS_LOCUS664</name>
</gene>
<evidence type="ECO:0008006" key="4">
    <source>
        <dbReference type="Google" id="ProtNLM"/>
    </source>
</evidence>
<dbReference type="OrthoDB" id="5869567at2759"/>
<feature type="transmembrane region" description="Helical" evidence="1">
    <location>
        <begin position="35"/>
        <end position="59"/>
    </location>
</feature>
<dbReference type="AlphaFoldDB" id="A0A8S1E8H5"/>
<proteinExistence type="predicted"/>
<name>A0A8S1E8H5_9PELO</name>
<organism evidence="2 3">
    <name type="scientific">Caenorhabditis bovis</name>
    <dbReference type="NCBI Taxonomy" id="2654633"/>
    <lineage>
        <taxon>Eukaryota</taxon>
        <taxon>Metazoa</taxon>
        <taxon>Ecdysozoa</taxon>
        <taxon>Nematoda</taxon>
        <taxon>Chromadorea</taxon>
        <taxon>Rhabditida</taxon>
        <taxon>Rhabditina</taxon>
        <taxon>Rhabditomorpha</taxon>
        <taxon>Rhabditoidea</taxon>
        <taxon>Rhabditidae</taxon>
        <taxon>Peloderinae</taxon>
        <taxon>Caenorhabditis</taxon>
    </lineage>
</organism>
<dbReference type="Proteomes" id="UP000494206">
    <property type="component" value="Unassembled WGS sequence"/>
</dbReference>
<comment type="caution">
    <text evidence="2">The sequence shown here is derived from an EMBL/GenBank/DDBJ whole genome shotgun (WGS) entry which is preliminary data.</text>
</comment>
<evidence type="ECO:0000256" key="1">
    <source>
        <dbReference type="SAM" id="Phobius"/>
    </source>
</evidence>
<reference evidence="2 3" key="1">
    <citation type="submission" date="2020-04" db="EMBL/GenBank/DDBJ databases">
        <authorList>
            <person name="Laetsch R D."/>
            <person name="Stevens L."/>
            <person name="Kumar S."/>
            <person name="Blaxter L. M."/>
        </authorList>
    </citation>
    <scope>NUCLEOTIDE SEQUENCE [LARGE SCALE GENOMIC DNA]</scope>
</reference>